<accession>A0A136J5H8</accession>
<proteinExistence type="predicted"/>
<dbReference type="InParanoid" id="A0A136J5H8"/>
<reference evidence="2" key="1">
    <citation type="submission" date="2016-02" db="EMBL/GenBank/DDBJ databases">
        <title>Draft genome sequence of Microdochium bolleyi, a fungal endophyte of beachgrass.</title>
        <authorList>
            <consortium name="DOE Joint Genome Institute"/>
            <person name="David A.S."/>
            <person name="May G."/>
            <person name="Haridas S."/>
            <person name="Lim J."/>
            <person name="Wang M."/>
            <person name="Labutti K."/>
            <person name="Lipzen A."/>
            <person name="Barry K."/>
            <person name="Grigoriev I.V."/>
        </authorList>
    </citation>
    <scope>NUCLEOTIDE SEQUENCE [LARGE SCALE GENOMIC DNA]</scope>
    <source>
        <strain evidence="2">J235TASD1</strain>
    </source>
</reference>
<gene>
    <name evidence="1" type="ORF">Micbo1qcDRAFT_162660</name>
</gene>
<organism evidence="1 2">
    <name type="scientific">Microdochium bolleyi</name>
    <dbReference type="NCBI Taxonomy" id="196109"/>
    <lineage>
        <taxon>Eukaryota</taxon>
        <taxon>Fungi</taxon>
        <taxon>Dikarya</taxon>
        <taxon>Ascomycota</taxon>
        <taxon>Pezizomycotina</taxon>
        <taxon>Sordariomycetes</taxon>
        <taxon>Xylariomycetidae</taxon>
        <taxon>Xylariales</taxon>
        <taxon>Microdochiaceae</taxon>
        <taxon>Microdochium</taxon>
    </lineage>
</organism>
<name>A0A136J5H8_9PEZI</name>
<evidence type="ECO:0000313" key="1">
    <source>
        <dbReference type="EMBL" id="KXJ92392.1"/>
    </source>
</evidence>
<dbReference type="EMBL" id="KQ964249">
    <property type="protein sequence ID" value="KXJ92392.1"/>
    <property type="molecule type" value="Genomic_DNA"/>
</dbReference>
<dbReference type="PROSITE" id="PS51257">
    <property type="entry name" value="PROKAR_LIPOPROTEIN"/>
    <property type="match status" value="1"/>
</dbReference>
<evidence type="ECO:0000313" key="2">
    <source>
        <dbReference type="Proteomes" id="UP000070501"/>
    </source>
</evidence>
<keyword evidence="2" id="KW-1185">Reference proteome</keyword>
<dbReference type="AlphaFoldDB" id="A0A136J5H8"/>
<sequence>MRSSMAPTVGGFDVSLRRIAKELPPGSTLGTSGCGRHRSKKVCCCRCWFSPSGAAARWSS</sequence>
<dbReference type="Proteomes" id="UP000070501">
    <property type="component" value="Unassembled WGS sequence"/>
</dbReference>
<protein>
    <submittedName>
        <fullName evidence="1">Uncharacterized protein</fullName>
    </submittedName>
</protein>